<dbReference type="Gene3D" id="1.10.10.60">
    <property type="entry name" value="Homeodomain-like"/>
    <property type="match status" value="1"/>
</dbReference>
<reference evidence="6 7" key="1">
    <citation type="submission" date="2013-07" db="EMBL/GenBank/DDBJ databases">
        <title>Comparative Genomic and Metabolomic Analysis of Twelve Strains of Pseudoalteromonas luteoviolacea.</title>
        <authorList>
            <person name="Vynne N.G."/>
            <person name="Mansson M."/>
            <person name="Gram L."/>
        </authorList>
    </citation>
    <scope>NUCLEOTIDE SEQUENCE [LARGE SCALE GENOMIC DNA]</scope>
    <source>
        <strain evidence="6 7">H33</strain>
    </source>
</reference>
<keyword evidence="1" id="KW-0805">Transcription regulation</keyword>
<keyword evidence="3" id="KW-0804">Transcription</keyword>
<dbReference type="InterPro" id="IPR018060">
    <property type="entry name" value="HTH_AraC"/>
</dbReference>
<feature type="transmembrane region" description="Helical" evidence="4">
    <location>
        <begin position="62"/>
        <end position="80"/>
    </location>
</feature>
<evidence type="ECO:0000256" key="2">
    <source>
        <dbReference type="ARBA" id="ARBA00023125"/>
    </source>
</evidence>
<dbReference type="PATRIC" id="fig|1365251.3.peg.2969"/>
<dbReference type="InterPro" id="IPR020449">
    <property type="entry name" value="Tscrpt_reg_AraC-type_HTH"/>
</dbReference>
<evidence type="ECO:0000256" key="4">
    <source>
        <dbReference type="SAM" id="Phobius"/>
    </source>
</evidence>
<dbReference type="PROSITE" id="PS01124">
    <property type="entry name" value="HTH_ARAC_FAMILY_2"/>
    <property type="match status" value="1"/>
</dbReference>
<dbReference type="AlphaFoldDB" id="A0A167DYA2"/>
<proteinExistence type="predicted"/>
<evidence type="ECO:0000313" key="6">
    <source>
        <dbReference type="EMBL" id="KZN49748.1"/>
    </source>
</evidence>
<dbReference type="GO" id="GO:0003700">
    <property type="term" value="F:DNA-binding transcription factor activity"/>
    <property type="evidence" value="ECO:0007669"/>
    <property type="project" value="InterPro"/>
</dbReference>
<keyword evidence="4" id="KW-0472">Membrane</keyword>
<dbReference type="GO" id="GO:0043565">
    <property type="term" value="F:sequence-specific DNA binding"/>
    <property type="evidence" value="ECO:0007669"/>
    <property type="project" value="InterPro"/>
</dbReference>
<dbReference type="InterPro" id="IPR009057">
    <property type="entry name" value="Homeodomain-like_sf"/>
</dbReference>
<dbReference type="InterPro" id="IPR018062">
    <property type="entry name" value="HTH_AraC-typ_CS"/>
</dbReference>
<comment type="caution">
    <text evidence="6">The sequence shown here is derived from an EMBL/GenBank/DDBJ whole genome shotgun (WGS) entry which is preliminary data.</text>
</comment>
<feature type="transmembrane region" description="Helical" evidence="4">
    <location>
        <begin position="155"/>
        <end position="174"/>
    </location>
</feature>
<dbReference type="PRINTS" id="PR00032">
    <property type="entry name" value="HTHARAC"/>
</dbReference>
<organism evidence="6 7">
    <name type="scientific">Pseudoalteromonas luteoviolacea H33</name>
    <dbReference type="NCBI Taxonomy" id="1365251"/>
    <lineage>
        <taxon>Bacteria</taxon>
        <taxon>Pseudomonadati</taxon>
        <taxon>Pseudomonadota</taxon>
        <taxon>Gammaproteobacteria</taxon>
        <taxon>Alteromonadales</taxon>
        <taxon>Pseudoalteromonadaceae</taxon>
        <taxon>Pseudoalteromonas</taxon>
    </lineage>
</organism>
<dbReference type="PANTHER" id="PTHR43280">
    <property type="entry name" value="ARAC-FAMILY TRANSCRIPTIONAL REGULATOR"/>
    <property type="match status" value="1"/>
</dbReference>
<protein>
    <recommendedName>
        <fullName evidence="5">HTH araC/xylS-type domain-containing protein</fullName>
    </recommendedName>
</protein>
<feature type="transmembrane region" description="Helical" evidence="4">
    <location>
        <begin position="36"/>
        <end position="53"/>
    </location>
</feature>
<accession>A0A167DYA2</accession>
<evidence type="ECO:0000256" key="1">
    <source>
        <dbReference type="ARBA" id="ARBA00023015"/>
    </source>
</evidence>
<dbReference type="Pfam" id="PF12833">
    <property type="entry name" value="HTH_18"/>
    <property type="match status" value="1"/>
</dbReference>
<gene>
    <name evidence="6" type="ORF">N476_18320</name>
</gene>
<feature type="domain" description="HTH araC/xylS-type" evidence="5">
    <location>
        <begin position="242"/>
        <end position="350"/>
    </location>
</feature>
<evidence type="ECO:0000313" key="7">
    <source>
        <dbReference type="Proteomes" id="UP000076503"/>
    </source>
</evidence>
<dbReference type="PROSITE" id="PS00041">
    <property type="entry name" value="HTH_ARAC_FAMILY_1"/>
    <property type="match status" value="1"/>
</dbReference>
<keyword evidence="4" id="KW-0812">Transmembrane</keyword>
<dbReference type="SUPFAM" id="SSF46689">
    <property type="entry name" value="Homeodomain-like"/>
    <property type="match status" value="1"/>
</dbReference>
<name>A0A167DYA2_9GAMM</name>
<feature type="transmembrane region" description="Helical" evidence="4">
    <location>
        <begin position="186"/>
        <end position="205"/>
    </location>
</feature>
<evidence type="ECO:0000259" key="5">
    <source>
        <dbReference type="PROSITE" id="PS01124"/>
    </source>
</evidence>
<keyword evidence="4" id="KW-1133">Transmembrane helix</keyword>
<sequence length="355" mass="41015">MIDFIMIKPVNLLQCLFIFLGIFGTLLLWGQKRLQGVAALLLYYSVLMLLNLLEELNITKPLFFITPALTLLLGPILYFMSRQMVGFYFQANWRVICHIVPTLMALPFTHHTQVVIAIATISQLIYIYQSEKLLNKFNWSIFNTRSDAENLQLCWLNYTLMMLAFIFIIDLVRLNVRSLTSEVVYYHWYFIDLALIFCILCFMVLRLSRQSQLNGQAEPPAISDTVHLHKTLEELNNSELAQKLFDEIHQAVMADSLYLQAKLSVNDICARTQIKTKDISWAINTATNKNFNDYVNELRVKEVQKQLSARRSSQYTLLDIAFNAGFNSKSAFNSAFKRFTNMTPSAYAKLHTRGE</sequence>
<dbReference type="RefSeq" id="WP_063362365.1">
    <property type="nucleotide sequence ID" value="NZ_AUXZ01000080.1"/>
</dbReference>
<dbReference type="Proteomes" id="UP000076503">
    <property type="component" value="Unassembled WGS sequence"/>
</dbReference>
<dbReference type="OrthoDB" id="345413at2"/>
<feature type="transmembrane region" description="Helical" evidence="4">
    <location>
        <begin position="12"/>
        <end position="30"/>
    </location>
</feature>
<dbReference type="SMART" id="SM00342">
    <property type="entry name" value="HTH_ARAC"/>
    <property type="match status" value="1"/>
</dbReference>
<keyword evidence="2" id="KW-0238">DNA-binding</keyword>
<evidence type="ECO:0000256" key="3">
    <source>
        <dbReference type="ARBA" id="ARBA00023163"/>
    </source>
</evidence>
<dbReference type="EMBL" id="AUXZ01000080">
    <property type="protein sequence ID" value="KZN49748.1"/>
    <property type="molecule type" value="Genomic_DNA"/>
</dbReference>
<dbReference type="PANTHER" id="PTHR43280:SF2">
    <property type="entry name" value="HTH-TYPE TRANSCRIPTIONAL REGULATOR EXSA"/>
    <property type="match status" value="1"/>
</dbReference>